<reference evidence="2" key="1">
    <citation type="journal article" date="2014" name="J. Med. Virol.">
        <title>Intra-host diversity and evolution of hepatitis C virus endemic to Cote d'Ivoire.</title>
        <authorList>
            <person name="Forbi J.C."/>
            <person name="Campo D.S."/>
            <person name="Purdy M.A."/>
            <person name="Dimitrova Z.E."/>
            <person name="Skums P."/>
            <person name="Xia G.L."/>
            <person name="Punkova L.T."/>
            <person name="Ganova-Raeva L.M."/>
            <person name="Vaughan G."/>
            <person name="Ben-Ayed Y."/>
            <person name="Switzer W.M."/>
            <person name="Khudyakov Y.E."/>
        </authorList>
    </citation>
    <scope>NUCLEOTIDE SEQUENCE</scope>
    <source>
        <strain evidence="2">IC8</strain>
    </source>
</reference>
<feature type="non-terminal residue" evidence="2">
    <location>
        <position position="1"/>
    </location>
</feature>
<name>R9UJ82_9HEPC</name>
<sequence>GYDDELVPNGCHDHGVPHARPRGRPGDYHRGALGCAVWPSLLLNAGGMGQGHRHPPPGCRGGRSYDDNRGPSGEHHEQIHQPLHPGAQPAYPAYQHQRQLAH</sequence>
<feature type="region of interest" description="Disordered" evidence="1">
    <location>
        <begin position="47"/>
        <end position="102"/>
    </location>
</feature>
<dbReference type="EMBL" id="KC107794">
    <property type="protein sequence ID" value="AGN55450.1"/>
    <property type="molecule type" value="Genomic_RNA"/>
</dbReference>
<feature type="non-terminal residue" evidence="2">
    <location>
        <position position="102"/>
    </location>
</feature>
<feature type="region of interest" description="Disordered" evidence="1">
    <location>
        <begin position="1"/>
        <end position="25"/>
    </location>
</feature>
<accession>R9UJ82</accession>
<evidence type="ECO:0000313" key="2">
    <source>
        <dbReference type="EMBL" id="AGN55450.1"/>
    </source>
</evidence>
<feature type="compositionally biased region" description="Basic and acidic residues" evidence="1">
    <location>
        <begin position="63"/>
        <end position="79"/>
    </location>
</feature>
<evidence type="ECO:0000256" key="1">
    <source>
        <dbReference type="SAM" id="MobiDB-lite"/>
    </source>
</evidence>
<proteinExistence type="predicted"/>
<protein>
    <submittedName>
        <fullName evidence="2">Polyprotein</fullName>
    </submittedName>
</protein>
<organism evidence="2">
    <name type="scientific">Hepacivirus hominis</name>
    <dbReference type="NCBI Taxonomy" id="3052230"/>
    <lineage>
        <taxon>Viruses</taxon>
        <taxon>Riboviria</taxon>
        <taxon>Orthornavirae</taxon>
        <taxon>Kitrinoviricota</taxon>
        <taxon>Flasuviricetes</taxon>
        <taxon>Amarillovirales</taxon>
        <taxon>Flaviviridae</taxon>
        <taxon>Hepacivirus</taxon>
    </lineage>
</organism>